<comment type="similarity">
    <text evidence="1 3">Belongs to the type-B carboxylesterase/lipase family.</text>
</comment>
<evidence type="ECO:0000313" key="5">
    <source>
        <dbReference type="EMBL" id="KAK0389867.1"/>
    </source>
</evidence>
<evidence type="ECO:0000259" key="4">
    <source>
        <dbReference type="Pfam" id="PF00135"/>
    </source>
</evidence>
<dbReference type="EMBL" id="JAPDFR010000002">
    <property type="protein sequence ID" value="KAK0389867.1"/>
    <property type="molecule type" value="Genomic_DNA"/>
</dbReference>
<evidence type="ECO:0000256" key="1">
    <source>
        <dbReference type="ARBA" id="ARBA00005964"/>
    </source>
</evidence>
<evidence type="ECO:0000256" key="3">
    <source>
        <dbReference type="RuleBase" id="RU361235"/>
    </source>
</evidence>
<dbReference type="InterPro" id="IPR050309">
    <property type="entry name" value="Type-B_Carboxylest/Lipase"/>
</dbReference>
<dbReference type="InterPro" id="IPR019819">
    <property type="entry name" value="Carboxylesterase_B_CS"/>
</dbReference>
<accession>A0AA39LA93</accession>
<comment type="caution">
    <text evidence="5">The sequence shown here is derived from an EMBL/GenBank/DDBJ whole genome shotgun (WGS) entry which is preliminary data.</text>
</comment>
<dbReference type="SUPFAM" id="SSF53474">
    <property type="entry name" value="alpha/beta-Hydrolases"/>
    <property type="match status" value="1"/>
</dbReference>
<name>A0AA39LA93_SARSR</name>
<evidence type="ECO:0000256" key="2">
    <source>
        <dbReference type="ARBA" id="ARBA00022801"/>
    </source>
</evidence>
<dbReference type="PANTHER" id="PTHR11559">
    <property type="entry name" value="CARBOXYLESTERASE"/>
    <property type="match status" value="1"/>
</dbReference>
<organism evidence="5 6">
    <name type="scientific">Sarocladium strictum</name>
    <name type="common">Black bundle disease fungus</name>
    <name type="synonym">Acremonium strictum</name>
    <dbReference type="NCBI Taxonomy" id="5046"/>
    <lineage>
        <taxon>Eukaryota</taxon>
        <taxon>Fungi</taxon>
        <taxon>Dikarya</taxon>
        <taxon>Ascomycota</taxon>
        <taxon>Pezizomycotina</taxon>
        <taxon>Sordariomycetes</taxon>
        <taxon>Hypocreomycetidae</taxon>
        <taxon>Hypocreales</taxon>
        <taxon>Sarocladiaceae</taxon>
        <taxon>Sarocladium</taxon>
    </lineage>
</organism>
<protein>
    <recommendedName>
        <fullName evidence="3">Carboxylic ester hydrolase</fullName>
        <ecNumber evidence="3">3.1.1.-</ecNumber>
    </recommendedName>
</protein>
<dbReference type="AlphaFoldDB" id="A0AA39LA93"/>
<sequence length="567" mass="62070">MAVPSGKPTVTVKNGTYYGIHNPDFNQDFFLGMPFAKKPERFSLAESLDSEWHGKRPATEYPKHCYGYGADQIGYEESEDCLYINVIRPAGIPKDAKLPVAAWIYGGGLTNGGSADRRYNMSFFVENSVARGTPIIGVSFNYRLSVFGFLNGKEALDAGVTNIGFRDQRLALRWLNENIDAFGGDKDAVTIFGESAGAESVTAQVFAYKGQHAGLFRSAAAQSGFGSLIWRQPGGLNATEAQQKTYDTLVRRVPSCADLVGSPASLDCLRALPFEDINKALNYTGDGPGTWPSVLDGDFITDYFSNQLERGEFAKVPIMIGANTDEGAGNFGQKRGPNGTGLNSDDDMRYALKNVFSPQAAQNTGKTIDQLVDELMYVYPNIQRVGIPSLDMWPHVIQPGDVYAETLGLQFRRGAAFFGDLWMQYGRRRANLAWSEHGVKSYSYRFDVQVHGNSLIGSTHFHEVAFVFNNLNGLGYAVNPFGGDDAEYTAKAKKLSGLMNKAWINFFVDQDPNGGGVGSWPVYDADAGGGLGQNIVFDLEGAHPEWDDYRAEGMHWFIKNALAVFGS</sequence>
<dbReference type="InterPro" id="IPR019826">
    <property type="entry name" value="Carboxylesterase_B_AS"/>
</dbReference>
<dbReference type="GO" id="GO:0016787">
    <property type="term" value="F:hydrolase activity"/>
    <property type="evidence" value="ECO:0007669"/>
    <property type="project" value="UniProtKB-KW"/>
</dbReference>
<gene>
    <name evidence="5" type="ORF">NLU13_3440</name>
</gene>
<dbReference type="Gene3D" id="3.40.50.1820">
    <property type="entry name" value="alpha/beta hydrolase"/>
    <property type="match status" value="1"/>
</dbReference>
<proteinExistence type="inferred from homology"/>
<feature type="domain" description="Carboxylesterase type B" evidence="4">
    <location>
        <begin position="8"/>
        <end position="526"/>
    </location>
</feature>
<dbReference type="InterPro" id="IPR029058">
    <property type="entry name" value="AB_hydrolase_fold"/>
</dbReference>
<keyword evidence="2 3" id="KW-0378">Hydrolase</keyword>
<dbReference type="EC" id="3.1.1.-" evidence="3"/>
<dbReference type="InterPro" id="IPR002018">
    <property type="entry name" value="CarbesteraseB"/>
</dbReference>
<evidence type="ECO:0000313" key="6">
    <source>
        <dbReference type="Proteomes" id="UP001175261"/>
    </source>
</evidence>
<dbReference type="Proteomes" id="UP001175261">
    <property type="component" value="Unassembled WGS sequence"/>
</dbReference>
<dbReference type="PROSITE" id="PS00122">
    <property type="entry name" value="CARBOXYLESTERASE_B_1"/>
    <property type="match status" value="1"/>
</dbReference>
<reference evidence="5" key="1">
    <citation type="submission" date="2022-10" db="EMBL/GenBank/DDBJ databases">
        <title>Determination and structural analysis of whole genome sequence of Sarocladium strictum F4-1.</title>
        <authorList>
            <person name="Hu L."/>
            <person name="Jiang Y."/>
        </authorList>
    </citation>
    <scope>NUCLEOTIDE SEQUENCE</scope>
    <source>
        <strain evidence="5">F4-1</strain>
    </source>
</reference>
<dbReference type="PROSITE" id="PS00941">
    <property type="entry name" value="CARBOXYLESTERASE_B_2"/>
    <property type="match status" value="1"/>
</dbReference>
<dbReference type="Pfam" id="PF00135">
    <property type="entry name" value="COesterase"/>
    <property type="match status" value="1"/>
</dbReference>
<keyword evidence="6" id="KW-1185">Reference proteome</keyword>